<dbReference type="Proteomes" id="UP000242753">
    <property type="component" value="Chromosome I"/>
</dbReference>
<dbReference type="PANTHER" id="PTHR33343:SF1">
    <property type="entry name" value="LARGE RIBOSOMAL SUBUNIT PROTEIN BL35M"/>
    <property type="match status" value="1"/>
</dbReference>
<dbReference type="InterPro" id="IPR021137">
    <property type="entry name" value="Ribosomal_bL35-like"/>
</dbReference>
<keyword evidence="8" id="KW-1185">Reference proteome</keyword>
<dbReference type="AlphaFoldDB" id="A0A0H5BWV6"/>
<dbReference type="STRING" id="1594731.WEOB_285"/>
<name>A0A0H5BWV6_9ENTR</name>
<dbReference type="FunFam" id="4.10.410.60:FF:000001">
    <property type="entry name" value="50S ribosomal protein L35"/>
    <property type="match status" value="1"/>
</dbReference>
<evidence type="ECO:0000256" key="6">
    <source>
        <dbReference type="RuleBase" id="RU000568"/>
    </source>
</evidence>
<evidence type="ECO:0000256" key="4">
    <source>
        <dbReference type="ARBA" id="ARBA00071664"/>
    </source>
</evidence>
<keyword evidence="3 5" id="KW-0687">Ribonucleoprotein</keyword>
<sequence>MPKIKTVRSVKKRFKKTALGKFKKKCANVRHILTKKSSKRKRRLHLSSLVSKEKKSLIFRYLPYI</sequence>
<dbReference type="InterPro" id="IPR037229">
    <property type="entry name" value="Ribosomal_bL35_sf"/>
</dbReference>
<dbReference type="SUPFAM" id="SSF143034">
    <property type="entry name" value="L35p-like"/>
    <property type="match status" value="1"/>
</dbReference>
<dbReference type="GO" id="GO:0006412">
    <property type="term" value="P:translation"/>
    <property type="evidence" value="ECO:0007669"/>
    <property type="project" value="UniProtKB-UniRule"/>
</dbReference>
<dbReference type="InterPro" id="IPR018265">
    <property type="entry name" value="Ribosomal_bL35_CS"/>
</dbReference>
<comment type="similarity">
    <text evidence="1 5 6">Belongs to the bacterial ribosomal protein bL35 family.</text>
</comment>
<gene>
    <name evidence="5 7" type="primary">rpmI</name>
    <name evidence="7" type="ORF">WEOB_285</name>
</gene>
<evidence type="ECO:0000313" key="7">
    <source>
        <dbReference type="EMBL" id="CEN32225.1"/>
    </source>
</evidence>
<dbReference type="EMBL" id="LN774881">
    <property type="protein sequence ID" value="CEN32225.1"/>
    <property type="molecule type" value="Genomic_DNA"/>
</dbReference>
<dbReference type="PATRIC" id="fig|1594731.3.peg.265"/>
<dbReference type="GO" id="GO:0003735">
    <property type="term" value="F:structural constituent of ribosome"/>
    <property type="evidence" value="ECO:0007669"/>
    <property type="project" value="InterPro"/>
</dbReference>
<dbReference type="PRINTS" id="PR00064">
    <property type="entry name" value="RIBOSOMALL35"/>
</dbReference>
<dbReference type="InterPro" id="IPR001706">
    <property type="entry name" value="Ribosomal_bL35"/>
</dbReference>
<dbReference type="KEGG" id="wca:WEOB_285"/>
<dbReference type="GO" id="GO:0022625">
    <property type="term" value="C:cytosolic large ribosomal subunit"/>
    <property type="evidence" value="ECO:0007669"/>
    <property type="project" value="TreeGrafter"/>
</dbReference>
<reference evidence="8" key="1">
    <citation type="submission" date="2015-01" db="EMBL/GenBank/DDBJ databases">
        <authorList>
            <person name="Manzano-Marin A."/>
            <person name="Manzano-Marin A."/>
        </authorList>
    </citation>
    <scope>NUCLEOTIDE SEQUENCE [LARGE SCALE GENOMIC DNA]</scope>
    <source>
        <strain evidence="8">obscurior</strain>
    </source>
</reference>
<dbReference type="HAMAP" id="MF_00514">
    <property type="entry name" value="Ribosomal_bL35"/>
    <property type="match status" value="1"/>
</dbReference>
<dbReference type="PANTHER" id="PTHR33343">
    <property type="entry name" value="54S RIBOSOMAL PROTEIN BL35M"/>
    <property type="match status" value="1"/>
</dbReference>
<evidence type="ECO:0000256" key="3">
    <source>
        <dbReference type="ARBA" id="ARBA00023274"/>
    </source>
</evidence>
<accession>A0A0H5BWV6</accession>
<dbReference type="Gene3D" id="4.10.410.60">
    <property type="match status" value="1"/>
</dbReference>
<proteinExistence type="inferred from homology"/>
<dbReference type="RefSeq" id="WP_281263771.1">
    <property type="nucleotide sequence ID" value="NZ_LN774881.1"/>
</dbReference>
<evidence type="ECO:0000256" key="5">
    <source>
        <dbReference type="HAMAP-Rule" id="MF_00514"/>
    </source>
</evidence>
<keyword evidence="2 5" id="KW-0689">Ribosomal protein</keyword>
<organism evidence="7 8">
    <name type="scientific">Candidatus Westeberhardia cardiocondylae</name>
    <dbReference type="NCBI Taxonomy" id="1594731"/>
    <lineage>
        <taxon>Bacteria</taxon>
        <taxon>Pseudomonadati</taxon>
        <taxon>Pseudomonadota</taxon>
        <taxon>Gammaproteobacteria</taxon>
        <taxon>Enterobacterales</taxon>
        <taxon>Enterobacteriaceae</taxon>
        <taxon>ant endosymbionts</taxon>
        <taxon>Candidatus Westeberhardia</taxon>
    </lineage>
</organism>
<dbReference type="Pfam" id="PF01632">
    <property type="entry name" value="Ribosomal_L35p"/>
    <property type="match status" value="1"/>
</dbReference>
<evidence type="ECO:0000256" key="1">
    <source>
        <dbReference type="ARBA" id="ARBA00006598"/>
    </source>
</evidence>
<protein>
    <recommendedName>
        <fullName evidence="4 5">Large ribosomal subunit protein bL35</fullName>
    </recommendedName>
</protein>
<dbReference type="PROSITE" id="PS00936">
    <property type="entry name" value="RIBOSOMAL_L35"/>
    <property type="match status" value="1"/>
</dbReference>
<dbReference type="NCBIfam" id="TIGR00001">
    <property type="entry name" value="rpmI_bact"/>
    <property type="match status" value="1"/>
</dbReference>
<evidence type="ECO:0000256" key="2">
    <source>
        <dbReference type="ARBA" id="ARBA00022980"/>
    </source>
</evidence>
<evidence type="ECO:0000313" key="8">
    <source>
        <dbReference type="Proteomes" id="UP000242753"/>
    </source>
</evidence>